<protein>
    <submittedName>
        <fullName evidence="1">Uncharacterized protein</fullName>
    </submittedName>
</protein>
<comment type="caution">
    <text evidence="1">The sequence shown here is derived from an EMBL/GenBank/DDBJ whole genome shotgun (WGS) entry which is preliminary data.</text>
</comment>
<accession>L7CA24</accession>
<evidence type="ECO:0000313" key="2">
    <source>
        <dbReference type="Proteomes" id="UP000010959"/>
    </source>
</evidence>
<name>L7CA24_RHOBT</name>
<organism evidence="1 2">
    <name type="scientific">Rhodopirellula baltica SWK14</name>
    <dbReference type="NCBI Taxonomy" id="993516"/>
    <lineage>
        <taxon>Bacteria</taxon>
        <taxon>Pseudomonadati</taxon>
        <taxon>Planctomycetota</taxon>
        <taxon>Planctomycetia</taxon>
        <taxon>Pirellulales</taxon>
        <taxon>Pirellulaceae</taxon>
        <taxon>Rhodopirellula</taxon>
    </lineage>
</organism>
<gene>
    <name evidence="1" type="ORF">RBSWK_05169</name>
</gene>
<sequence length="43" mass="5075">MRTKRRVEAFDTHMFAQCNTSCEVSSMTPADVYRCIDRCSRDR</sequence>
<reference evidence="1 2" key="1">
    <citation type="journal article" date="2013" name="Mar. Genomics">
        <title>Expression of sulfatases in Rhodopirellula baltica and the diversity of sulfatases in the genus Rhodopirellula.</title>
        <authorList>
            <person name="Wegner C.E."/>
            <person name="Richter-Heitmann T."/>
            <person name="Klindworth A."/>
            <person name="Klockow C."/>
            <person name="Richter M."/>
            <person name="Achstetter T."/>
            <person name="Glockner F.O."/>
            <person name="Harder J."/>
        </authorList>
    </citation>
    <scope>NUCLEOTIDE SEQUENCE [LARGE SCALE GENOMIC DNA]</scope>
    <source>
        <strain evidence="1 2">SWK14</strain>
    </source>
</reference>
<proteinExistence type="predicted"/>
<dbReference type="Proteomes" id="UP000010959">
    <property type="component" value="Unassembled WGS sequence"/>
</dbReference>
<dbReference type="AlphaFoldDB" id="L7CA24"/>
<dbReference type="EMBL" id="AMWG01000140">
    <property type="protein sequence ID" value="ELP30903.1"/>
    <property type="molecule type" value="Genomic_DNA"/>
</dbReference>
<evidence type="ECO:0000313" key="1">
    <source>
        <dbReference type="EMBL" id="ELP30903.1"/>
    </source>
</evidence>